<evidence type="ECO:0000313" key="1">
    <source>
        <dbReference type="EMBL" id="RPA73808.1"/>
    </source>
</evidence>
<dbReference type="EMBL" id="ML119810">
    <property type="protein sequence ID" value="RPA73808.1"/>
    <property type="molecule type" value="Genomic_DNA"/>
</dbReference>
<sequence>MFENWETLGRRDKIIAWGSLTRLAKSVLDQEKAISSETSKCESLASPLVCTGSFTSDPLATQVPNTKVLSISADSTAEAEAVIDAMNLLVNHDEPQAHIFTIARRQSFVGQGYHGRLIAFLFGILGLSVKDVKSLYDTIFRYQDTALDEVLFWVFSISNFRSGGPPKPTTIILDDGTPEQTHWHEYGYDQDSITNYLHFLLASDLNENRVKVPQLRVLQILQNRAHPSPSDKIGSFLTLGGDLYRDKDELDTVIMHGTLSGDRMIWNHLPLKAELWTEHLDADEVALKFRDFLLRCMPIR</sequence>
<proteinExistence type="predicted"/>
<gene>
    <name evidence="1" type="ORF">BJ508DRAFT_313446</name>
</gene>
<dbReference type="Proteomes" id="UP000275078">
    <property type="component" value="Unassembled WGS sequence"/>
</dbReference>
<name>A0A3N4HMR6_ASCIM</name>
<evidence type="ECO:0000313" key="2">
    <source>
        <dbReference type="Proteomes" id="UP000275078"/>
    </source>
</evidence>
<accession>A0A3N4HMR6</accession>
<dbReference type="AlphaFoldDB" id="A0A3N4HMR6"/>
<reference evidence="1 2" key="1">
    <citation type="journal article" date="2018" name="Nat. Ecol. Evol.">
        <title>Pezizomycetes genomes reveal the molecular basis of ectomycorrhizal truffle lifestyle.</title>
        <authorList>
            <person name="Murat C."/>
            <person name="Payen T."/>
            <person name="Noel B."/>
            <person name="Kuo A."/>
            <person name="Morin E."/>
            <person name="Chen J."/>
            <person name="Kohler A."/>
            <person name="Krizsan K."/>
            <person name="Balestrini R."/>
            <person name="Da Silva C."/>
            <person name="Montanini B."/>
            <person name="Hainaut M."/>
            <person name="Levati E."/>
            <person name="Barry K.W."/>
            <person name="Belfiori B."/>
            <person name="Cichocki N."/>
            <person name="Clum A."/>
            <person name="Dockter R.B."/>
            <person name="Fauchery L."/>
            <person name="Guy J."/>
            <person name="Iotti M."/>
            <person name="Le Tacon F."/>
            <person name="Lindquist E.A."/>
            <person name="Lipzen A."/>
            <person name="Malagnac F."/>
            <person name="Mello A."/>
            <person name="Molinier V."/>
            <person name="Miyauchi S."/>
            <person name="Poulain J."/>
            <person name="Riccioni C."/>
            <person name="Rubini A."/>
            <person name="Sitrit Y."/>
            <person name="Splivallo R."/>
            <person name="Traeger S."/>
            <person name="Wang M."/>
            <person name="Zifcakova L."/>
            <person name="Wipf D."/>
            <person name="Zambonelli A."/>
            <person name="Paolocci F."/>
            <person name="Nowrousian M."/>
            <person name="Ottonello S."/>
            <person name="Baldrian P."/>
            <person name="Spatafora J.W."/>
            <person name="Henrissat B."/>
            <person name="Nagy L.G."/>
            <person name="Aury J.M."/>
            <person name="Wincker P."/>
            <person name="Grigoriev I.V."/>
            <person name="Bonfante P."/>
            <person name="Martin F.M."/>
        </authorList>
    </citation>
    <scope>NUCLEOTIDE SEQUENCE [LARGE SCALE GENOMIC DNA]</scope>
    <source>
        <strain evidence="1 2">RN42</strain>
    </source>
</reference>
<keyword evidence="2" id="KW-1185">Reference proteome</keyword>
<organism evidence="1 2">
    <name type="scientific">Ascobolus immersus RN42</name>
    <dbReference type="NCBI Taxonomy" id="1160509"/>
    <lineage>
        <taxon>Eukaryota</taxon>
        <taxon>Fungi</taxon>
        <taxon>Dikarya</taxon>
        <taxon>Ascomycota</taxon>
        <taxon>Pezizomycotina</taxon>
        <taxon>Pezizomycetes</taxon>
        <taxon>Pezizales</taxon>
        <taxon>Ascobolaceae</taxon>
        <taxon>Ascobolus</taxon>
    </lineage>
</organism>
<protein>
    <submittedName>
        <fullName evidence="1">Uncharacterized protein</fullName>
    </submittedName>
</protein>